<comment type="caution">
    <text evidence="2">The sequence shown here is derived from an EMBL/GenBank/DDBJ whole genome shotgun (WGS) entry which is preliminary data.</text>
</comment>
<dbReference type="Proteomes" id="UP000052167">
    <property type="component" value="Unassembled WGS sequence"/>
</dbReference>
<feature type="signal peptide" evidence="1">
    <location>
        <begin position="1"/>
        <end position="24"/>
    </location>
</feature>
<name>A0A922T822_9HYPH</name>
<feature type="chain" id="PRO_5037045067" evidence="1">
    <location>
        <begin position="25"/>
        <end position="134"/>
    </location>
</feature>
<keyword evidence="1" id="KW-0732">Signal</keyword>
<dbReference type="RefSeq" id="WP_051777393.1">
    <property type="nucleotide sequence ID" value="NZ_CAJXID010000055.1"/>
</dbReference>
<proteinExistence type="predicted"/>
<dbReference type="EMBL" id="JOKJ01000054">
    <property type="protein sequence ID" value="KEQ02410.1"/>
    <property type="molecule type" value="Genomic_DNA"/>
</dbReference>
<evidence type="ECO:0000313" key="2">
    <source>
        <dbReference type="EMBL" id="KEQ02410.1"/>
    </source>
</evidence>
<organism evidence="2 3">
    <name type="scientific">Pseudorhizobium pelagicum</name>
    <dbReference type="NCBI Taxonomy" id="1509405"/>
    <lineage>
        <taxon>Bacteria</taxon>
        <taxon>Pseudomonadati</taxon>
        <taxon>Pseudomonadota</taxon>
        <taxon>Alphaproteobacteria</taxon>
        <taxon>Hyphomicrobiales</taxon>
        <taxon>Rhizobiaceae</taxon>
        <taxon>Rhizobium/Agrobacterium group</taxon>
        <taxon>Pseudorhizobium</taxon>
    </lineage>
</organism>
<evidence type="ECO:0000313" key="3">
    <source>
        <dbReference type="Proteomes" id="UP000052167"/>
    </source>
</evidence>
<protein>
    <submittedName>
        <fullName evidence="2">Uncharacterized protein</fullName>
    </submittedName>
</protein>
<gene>
    <name evidence="2" type="ORF">GV68_22055</name>
</gene>
<sequence>MLRCRALLCAAIALAALAPHPARAEGERITAEEIRQSIIGRRIYLAAPIGGEFPLNYRPSGVVDGNGEALGIGRLVRPRDEGKWWIAGDRLCQQFRNWYKGATLCFELYRAGEGRLTWIRDNGQTGTARIGESL</sequence>
<reference evidence="2 3" key="1">
    <citation type="submission" date="2014-06" db="EMBL/GenBank/DDBJ databases">
        <title>Rhizobium pelagicum/R2-400B4.</title>
        <authorList>
            <person name="Kimes N.E."/>
            <person name="Lopez-Perez M."/>
        </authorList>
    </citation>
    <scope>NUCLEOTIDE SEQUENCE [LARGE SCALE GENOMIC DNA]</scope>
    <source>
        <strain evidence="2 3">R2-400B4</strain>
    </source>
</reference>
<accession>A0A922T822</accession>
<dbReference type="AlphaFoldDB" id="A0A922T822"/>
<evidence type="ECO:0000256" key="1">
    <source>
        <dbReference type="SAM" id="SignalP"/>
    </source>
</evidence>
<keyword evidence="3" id="KW-1185">Reference proteome</keyword>